<evidence type="ECO:0000313" key="2">
    <source>
        <dbReference type="EMBL" id="EPR34442.1"/>
    </source>
</evidence>
<dbReference type="PANTHER" id="PTHR30548:SF6">
    <property type="entry name" value="DEHYDRATASE SUBUNIT YJIM-RELATED"/>
    <property type="match status" value="1"/>
</dbReference>
<dbReference type="PATRIC" id="fig|1121439.3.peg.1309"/>
<dbReference type="eggNOG" id="COG1775">
    <property type="taxonomic scope" value="Bacteria"/>
</dbReference>
<dbReference type="Gene3D" id="1.20.1270.370">
    <property type="match status" value="1"/>
</dbReference>
<dbReference type="InterPro" id="IPR047678">
    <property type="entry name" value="YjiM-like"/>
</dbReference>
<protein>
    <submittedName>
        <fullName evidence="2">2-hydroxyglutaryl-CoA dehydratase D-component</fullName>
    </submittedName>
</protein>
<evidence type="ECO:0000313" key="3">
    <source>
        <dbReference type="Proteomes" id="UP000014975"/>
    </source>
</evidence>
<comment type="caution">
    <text evidence="2">The sequence shown here is derived from an EMBL/GenBank/DDBJ whole genome shotgun (WGS) entry which is preliminary data.</text>
</comment>
<dbReference type="Pfam" id="PF06050">
    <property type="entry name" value="HGD-D"/>
    <property type="match status" value="1"/>
</dbReference>
<dbReference type="Gene3D" id="3.40.50.11890">
    <property type="match status" value="1"/>
</dbReference>
<dbReference type="NCBIfam" id="NF040772">
    <property type="entry name" value="double_cubane"/>
    <property type="match status" value="1"/>
</dbReference>
<dbReference type="RefSeq" id="WP_020885496.1">
    <property type="nucleotide sequence ID" value="NZ_ATHI01000011.1"/>
</dbReference>
<comment type="similarity">
    <text evidence="1">Belongs to the FldB/FldC dehydratase alpha/beta subunit family.</text>
</comment>
<dbReference type="EMBL" id="ATHI01000011">
    <property type="protein sequence ID" value="EPR34442.1"/>
    <property type="molecule type" value="Genomic_DNA"/>
</dbReference>
<dbReference type="Proteomes" id="UP000014975">
    <property type="component" value="Unassembled WGS sequence"/>
</dbReference>
<dbReference type="InterPro" id="IPR010327">
    <property type="entry name" value="FldB/FldC_alpha/beta"/>
</dbReference>
<sequence length="375" mass="41256">MAFASVERLKTAAEKNPLVVKEAKEKGKKIVGLYCLYSPAEIALAAGAAPMVLCGTRNDSIATAEETLPRNLCPLIKSSYGFAVQGTCPYFSASDIIVADTTCDGKKKMFEYMSEIKPLHLLYLPHGPHLPEARVFWAAEMRRLVERLEKEFGVSIGEDDLAKAIALANRERAALKGLMDLSRQKPAPLSGMTMLELLFKSGFFADKEEIIDMLEEIVAEVSAAPQNGASEGPRVLLTGVPVGMGSHKVVKLIEDAGARVVAFENCTGYKKTLPVATDKPPLEALAERYLATPCSIMSPNTARFDLLDEMIRDFSADAVVDLTWQACHTYNVEAGKVRRFVQDKGLPYLQIETDYSEADTEQLKVRIEAFLEMMH</sequence>
<dbReference type="PANTHER" id="PTHR30548">
    <property type="entry name" value="2-HYDROXYGLUTARYL-COA DEHYDRATASE, D-COMPONENT-RELATED"/>
    <property type="match status" value="1"/>
</dbReference>
<dbReference type="OrthoDB" id="9810278at2"/>
<gene>
    <name evidence="2" type="ORF">dsat_0090</name>
</gene>
<dbReference type="Gene3D" id="3.40.50.11900">
    <property type="match status" value="1"/>
</dbReference>
<accession>S7TBB0</accession>
<proteinExistence type="inferred from homology"/>
<dbReference type="AlphaFoldDB" id="S7TBB0"/>
<organism evidence="2 3">
    <name type="scientific">Alkalidesulfovibrio alkalitolerans DSM 16529</name>
    <dbReference type="NCBI Taxonomy" id="1121439"/>
    <lineage>
        <taxon>Bacteria</taxon>
        <taxon>Pseudomonadati</taxon>
        <taxon>Thermodesulfobacteriota</taxon>
        <taxon>Desulfovibrionia</taxon>
        <taxon>Desulfovibrionales</taxon>
        <taxon>Desulfovibrionaceae</taxon>
        <taxon>Alkalidesulfovibrio</taxon>
    </lineage>
</organism>
<keyword evidence="3" id="KW-1185">Reference proteome</keyword>
<evidence type="ECO:0000256" key="1">
    <source>
        <dbReference type="ARBA" id="ARBA00005806"/>
    </source>
</evidence>
<reference evidence="2 3" key="1">
    <citation type="journal article" date="2013" name="Genome Announc.">
        <title>Draft genome sequences for three mercury-methylating, sulfate-reducing bacteria.</title>
        <authorList>
            <person name="Brown S.D."/>
            <person name="Hurt R.A.Jr."/>
            <person name="Gilmour C.C."/>
            <person name="Elias D.A."/>
        </authorList>
    </citation>
    <scope>NUCLEOTIDE SEQUENCE [LARGE SCALE GENOMIC DNA]</scope>
    <source>
        <strain evidence="2 3">DSM 16529</strain>
    </source>
</reference>
<name>S7TBB0_9BACT</name>
<dbReference type="STRING" id="1121439.dsat_0090"/>